<evidence type="ECO:0000313" key="1">
    <source>
        <dbReference type="EMBL" id="KFO25976.1"/>
    </source>
</evidence>
<dbReference type="AlphaFoldDB" id="A0A091DT48"/>
<sequence>MTALNASSETYRVRIIAVTLVLCHNVDACRAVSSTGASAFHYRPSGFLTSAKHHDQLDPLDRQRTDRSFALFLT</sequence>
<gene>
    <name evidence="1" type="ORF">H920_12629</name>
</gene>
<reference evidence="1 2" key="1">
    <citation type="submission" date="2013-11" db="EMBL/GenBank/DDBJ databases">
        <title>The Damaraland mole rat (Fukomys damarensis) genome and evolution of African mole rats.</title>
        <authorList>
            <person name="Gladyshev V.N."/>
            <person name="Fang X."/>
        </authorList>
    </citation>
    <scope>NUCLEOTIDE SEQUENCE [LARGE SCALE GENOMIC DNA]</scope>
    <source>
        <tissue evidence="1">Liver</tissue>
    </source>
</reference>
<protein>
    <submittedName>
        <fullName evidence="1">Uncharacterized protein</fullName>
    </submittedName>
</protein>
<proteinExistence type="predicted"/>
<evidence type="ECO:0000313" key="2">
    <source>
        <dbReference type="Proteomes" id="UP000028990"/>
    </source>
</evidence>
<name>A0A091DT48_FUKDA</name>
<dbReference type="EMBL" id="KN123270">
    <property type="protein sequence ID" value="KFO25976.1"/>
    <property type="molecule type" value="Genomic_DNA"/>
</dbReference>
<dbReference type="Proteomes" id="UP000028990">
    <property type="component" value="Unassembled WGS sequence"/>
</dbReference>
<keyword evidence="2" id="KW-1185">Reference proteome</keyword>
<organism evidence="1 2">
    <name type="scientific">Fukomys damarensis</name>
    <name type="common">Damaraland mole rat</name>
    <name type="synonym">Cryptomys damarensis</name>
    <dbReference type="NCBI Taxonomy" id="885580"/>
    <lineage>
        <taxon>Eukaryota</taxon>
        <taxon>Metazoa</taxon>
        <taxon>Chordata</taxon>
        <taxon>Craniata</taxon>
        <taxon>Vertebrata</taxon>
        <taxon>Euteleostomi</taxon>
        <taxon>Mammalia</taxon>
        <taxon>Eutheria</taxon>
        <taxon>Euarchontoglires</taxon>
        <taxon>Glires</taxon>
        <taxon>Rodentia</taxon>
        <taxon>Hystricomorpha</taxon>
        <taxon>Bathyergidae</taxon>
        <taxon>Fukomys</taxon>
    </lineage>
</organism>
<accession>A0A091DT48</accession>